<dbReference type="InterPro" id="IPR029044">
    <property type="entry name" value="Nucleotide-diphossugar_trans"/>
</dbReference>
<protein>
    <submittedName>
        <fullName evidence="3">Glycosyltransferase</fullName>
    </submittedName>
</protein>
<keyword evidence="3" id="KW-0808">Transferase</keyword>
<proteinExistence type="predicted"/>
<dbReference type="EMBL" id="RJMB01000003">
    <property type="protein sequence ID" value="RNL86628.1"/>
    <property type="molecule type" value="Genomic_DNA"/>
</dbReference>
<reference evidence="3 4" key="1">
    <citation type="submission" date="2018-11" db="EMBL/GenBank/DDBJ databases">
        <title>The genome draft of YIM 96095.</title>
        <authorList>
            <person name="Tang S.-K."/>
            <person name="Chunyu W.-X."/>
            <person name="Feng Y.-Z."/>
        </authorList>
    </citation>
    <scope>NUCLEOTIDE SEQUENCE [LARGE SCALE GENOMIC DNA]</scope>
    <source>
        <strain evidence="3 4">YIM 96095</strain>
    </source>
</reference>
<dbReference type="CDD" id="cd00761">
    <property type="entry name" value="Glyco_tranf_GTA_type"/>
    <property type="match status" value="1"/>
</dbReference>
<dbReference type="Gene3D" id="3.90.550.10">
    <property type="entry name" value="Spore Coat Polysaccharide Biosynthesis Protein SpsA, Chain A"/>
    <property type="match status" value="1"/>
</dbReference>
<dbReference type="OrthoDB" id="6713581at2"/>
<feature type="domain" description="Glycosyltransferase 2-like" evidence="2">
    <location>
        <begin position="431"/>
        <end position="565"/>
    </location>
</feature>
<accession>A0A3N0EFI3</accession>
<feature type="region of interest" description="Disordered" evidence="1">
    <location>
        <begin position="46"/>
        <end position="67"/>
    </location>
</feature>
<keyword evidence="4" id="KW-1185">Reference proteome</keyword>
<evidence type="ECO:0000259" key="2">
    <source>
        <dbReference type="Pfam" id="PF00535"/>
    </source>
</evidence>
<organism evidence="3 4">
    <name type="scientific">Halostreptopolyspora alba</name>
    <dbReference type="NCBI Taxonomy" id="2487137"/>
    <lineage>
        <taxon>Bacteria</taxon>
        <taxon>Bacillati</taxon>
        <taxon>Actinomycetota</taxon>
        <taxon>Actinomycetes</taxon>
        <taxon>Streptosporangiales</taxon>
        <taxon>Nocardiopsidaceae</taxon>
        <taxon>Halostreptopolyspora</taxon>
    </lineage>
</organism>
<evidence type="ECO:0000256" key="1">
    <source>
        <dbReference type="SAM" id="MobiDB-lite"/>
    </source>
</evidence>
<comment type="caution">
    <text evidence="3">The sequence shown here is derived from an EMBL/GenBank/DDBJ whole genome shotgun (WGS) entry which is preliminary data.</text>
</comment>
<dbReference type="InterPro" id="IPR001173">
    <property type="entry name" value="Glyco_trans_2-like"/>
</dbReference>
<dbReference type="GO" id="GO:0016740">
    <property type="term" value="F:transferase activity"/>
    <property type="evidence" value="ECO:0007669"/>
    <property type="project" value="UniProtKB-KW"/>
</dbReference>
<dbReference type="RefSeq" id="WP_123200153.1">
    <property type="nucleotide sequence ID" value="NZ_RJMB01000003.1"/>
</dbReference>
<dbReference type="Proteomes" id="UP000269198">
    <property type="component" value="Unassembled WGS sequence"/>
</dbReference>
<gene>
    <name evidence="3" type="ORF">EFW17_05460</name>
</gene>
<dbReference type="AlphaFoldDB" id="A0A3N0EFI3"/>
<evidence type="ECO:0000313" key="4">
    <source>
        <dbReference type="Proteomes" id="UP000269198"/>
    </source>
</evidence>
<name>A0A3N0EFI3_9ACTN</name>
<dbReference type="Pfam" id="PF00535">
    <property type="entry name" value="Glycos_transf_2"/>
    <property type="match status" value="1"/>
</dbReference>
<dbReference type="SUPFAM" id="SSF53448">
    <property type="entry name" value="Nucleotide-diphospho-sugar transferases"/>
    <property type="match status" value="1"/>
</dbReference>
<evidence type="ECO:0000313" key="3">
    <source>
        <dbReference type="EMBL" id="RNL86628.1"/>
    </source>
</evidence>
<sequence length="674" mass="72169">MIEHTLRSALDLLGGDFALLSHIGGPTARTRLPAIKPAECGRVVDLDGEATDGGLGPPEAGNGDTDAGPAGLVALVAATPADFRRAVVLSDGFPPAAHILLGIATLPPNAGPPLPIPPGLGQWKELYDMHVHRHEDDAWSCELCFLEPVAPREAVVAVARAIGGGRRASAIAPLAALSGPDTSLWRPGDPGAIPVGASGPVPLRRVTPRADIALRSHSGGPPDWGDDRVGCVDRAGLAALSWERFGRFGGGTLISDLRPGALDVDDVPPIDERVVNPAGFERHTGPRIASLMPRRHRWAVVDGRRELFQVPDSGTITDVDLSRLRYLRGIRVEWSRHSGPLSAVRAVAGLAAGGVPVFSGPAPHWARCLGEDLRSLLTAVTADDLADPLTREEHSVRLRRAALRTHGTLARWRRIGARAGVPAPQAPLVSVVVCTRRPGMIDFVLRQLARQRGVDFEVVLGLHGYTPELPEVRSAIAAFRARGHELTVHAADGDTVYGTMFNQAVARASGSLIAKMDDDDWYSPDHLADLLLARTYSGADVVGCPRDFVYLEELDQTLRSTKETERITSNVTGGTLCVDRVVLDEHEGFRPLPHAIDSQLLLAVARSGGRIYCTHGLGYVIRRGTSGHTWDEEAGYFLRRSTRQWSGWRPSELLECEPGDEPAAVASTPSRVGG</sequence>